<organism evidence="4 5">
    <name type="scientific">Nocardioides panacis</name>
    <dbReference type="NCBI Taxonomy" id="2849501"/>
    <lineage>
        <taxon>Bacteria</taxon>
        <taxon>Bacillati</taxon>
        <taxon>Actinomycetota</taxon>
        <taxon>Actinomycetes</taxon>
        <taxon>Propionibacteriales</taxon>
        <taxon>Nocardioidaceae</taxon>
        <taxon>Nocardioides</taxon>
    </lineage>
</organism>
<dbReference type="Pfam" id="PF00723">
    <property type="entry name" value="Glyco_hydro_15"/>
    <property type="match status" value="1"/>
</dbReference>
<keyword evidence="5" id="KW-1185">Reference proteome</keyword>
<evidence type="ECO:0000313" key="4">
    <source>
        <dbReference type="EMBL" id="QWZ09710.1"/>
    </source>
</evidence>
<feature type="domain" description="Trehalase-like N-terminal" evidence="3">
    <location>
        <begin position="11"/>
        <end position="145"/>
    </location>
</feature>
<dbReference type="Pfam" id="PF19291">
    <property type="entry name" value="TREH_N"/>
    <property type="match status" value="1"/>
</dbReference>
<dbReference type="EMBL" id="CP077062">
    <property type="protein sequence ID" value="QWZ09710.1"/>
    <property type="molecule type" value="Genomic_DNA"/>
</dbReference>
<evidence type="ECO:0000259" key="2">
    <source>
        <dbReference type="Pfam" id="PF00723"/>
    </source>
</evidence>
<dbReference type="Proteomes" id="UP000683575">
    <property type="component" value="Chromosome"/>
</dbReference>
<keyword evidence="4" id="KW-0378">Hydrolase</keyword>
<dbReference type="GO" id="GO:0005993">
    <property type="term" value="P:trehalose catabolic process"/>
    <property type="evidence" value="ECO:0007669"/>
    <property type="project" value="TreeGrafter"/>
</dbReference>
<protein>
    <submittedName>
        <fullName evidence="4">Glycoside hydrolase family 15 protein</fullName>
    </submittedName>
</protein>
<sequence>MSQTAPYPPETLNQYALVADGERGALIGPRGDIAFLCAPRWHSPAVFSSLVGGAGHYAVTPSGSRYVWGGHYEPSSLIWRSRWVTGDAVIECREALAFPGDPHRLVLLRRIEAVQGDARVTVVLDPRAGFGCHASALHRIEAGLWTGETGDLRVRWQTGPGNLAGNPRPDRGGFSRSGSAIVGELHIRAGECHDLVLEISDEPLPWALPEPEAAWDATEAAWRAQHPRLATSLADDDVTHSYAVLRGLTSRDNGMVAAATMALPEHAEAGRNYDYRYAWIRDQCYTGQAAIVANADPLIGSALGFVTARLLEDGPHLKPAYTVAGDAVPDETSVDLPGYPGGADKVGNHVNAQFQLDAFGEALLLFAAAVRHGASTPDQHHAALLAGRTIAQRWREPDAGIWELDNQPWAHSRLTCAAGLRAYAAAWPGPETHDWSALADVIVAETSRTSVHPTGRWQRAPRDDRVDAALLLPAIRGAVSPEDPRSRATLRAVQSELSDEGFVFRFRQGPGQLNDWEGAFLLSGFHMALATHQIGDPLAAVRWFERNRSAIGPPGLFTEEFDVVQRQQRGNLPQAFVHALLMETAVTLTAAPDQSDRGARTRRPVRRETATSAARPPPGQP</sequence>
<name>A0A975Y1N9_9ACTN</name>
<reference evidence="4" key="1">
    <citation type="submission" date="2021-06" db="EMBL/GenBank/DDBJ databases">
        <title>Complete genome sequence of Nocardioides sp. G188.</title>
        <authorList>
            <person name="Im W.-T."/>
        </authorList>
    </citation>
    <scope>NUCLEOTIDE SEQUENCE</scope>
    <source>
        <strain evidence="4">G188</strain>
    </source>
</reference>
<dbReference type="AlphaFoldDB" id="A0A975Y1N9"/>
<dbReference type="PANTHER" id="PTHR31616">
    <property type="entry name" value="TREHALASE"/>
    <property type="match status" value="1"/>
</dbReference>
<dbReference type="PANTHER" id="PTHR31616:SF10">
    <property type="entry name" value="TREHALASE"/>
    <property type="match status" value="1"/>
</dbReference>
<dbReference type="InterPro" id="IPR045582">
    <property type="entry name" value="Trehalase-like_N"/>
</dbReference>
<dbReference type="GO" id="GO:0015927">
    <property type="term" value="F:trehalase activity"/>
    <property type="evidence" value="ECO:0007669"/>
    <property type="project" value="TreeGrafter"/>
</dbReference>
<evidence type="ECO:0000256" key="1">
    <source>
        <dbReference type="SAM" id="MobiDB-lite"/>
    </source>
</evidence>
<gene>
    <name evidence="4" type="ORF">KRR39_08205</name>
</gene>
<dbReference type="InterPro" id="IPR011613">
    <property type="entry name" value="GH15-like"/>
</dbReference>
<evidence type="ECO:0000259" key="3">
    <source>
        <dbReference type="Pfam" id="PF19291"/>
    </source>
</evidence>
<accession>A0A975Y1N9</accession>
<feature type="region of interest" description="Disordered" evidence="1">
    <location>
        <begin position="591"/>
        <end position="621"/>
    </location>
</feature>
<dbReference type="KEGG" id="nps:KRR39_08205"/>
<feature type="domain" description="GH15-like" evidence="2">
    <location>
        <begin position="254"/>
        <end position="585"/>
    </location>
</feature>
<evidence type="ECO:0000313" key="5">
    <source>
        <dbReference type="Proteomes" id="UP000683575"/>
    </source>
</evidence>
<dbReference type="RefSeq" id="WP_216941556.1">
    <property type="nucleotide sequence ID" value="NZ_CP077062.1"/>
</dbReference>
<proteinExistence type="predicted"/>